<dbReference type="InterPro" id="IPR015947">
    <property type="entry name" value="PUA-like_sf"/>
</dbReference>
<reference evidence="10 11" key="2">
    <citation type="submission" date="2018-11" db="EMBL/GenBank/DDBJ databases">
        <authorList>
            <consortium name="Pathogen Informatics"/>
        </authorList>
    </citation>
    <scope>NUCLEOTIDE SEQUENCE [LARGE SCALE GENOMIC DNA]</scope>
    <source>
        <strain evidence="10 11">Egypt</strain>
    </source>
</reference>
<dbReference type="Gene3D" id="3.10.450.220">
    <property type="match status" value="1"/>
</dbReference>
<feature type="domain" description="PUA" evidence="9">
    <location>
        <begin position="94"/>
        <end position="169"/>
    </location>
</feature>
<reference evidence="12" key="1">
    <citation type="submission" date="2016-06" db="UniProtKB">
        <authorList>
            <consortium name="WormBaseParasite"/>
        </authorList>
    </citation>
    <scope>IDENTIFICATION</scope>
</reference>
<proteinExistence type="inferred from homology"/>
<dbReference type="InterPro" id="IPR016686">
    <property type="entry name" value="Ribosomal_synth_fac_NIP7"/>
</dbReference>
<dbReference type="EMBL" id="UZAN01072099">
    <property type="protein sequence ID" value="VDP95164.1"/>
    <property type="molecule type" value="Genomic_DNA"/>
</dbReference>
<comment type="subunit">
    <text evidence="8">Interacts with pre-ribosome complex.</text>
</comment>
<dbReference type="PIRSF" id="PIRSF017190">
    <property type="entry name" value="Rbsml_synth_fac_NIP7"/>
    <property type="match status" value="1"/>
</dbReference>
<gene>
    <name evidence="10" type="ORF">ECPE_LOCUS17844</name>
</gene>
<evidence type="ECO:0000256" key="8">
    <source>
        <dbReference type="PIRNR" id="PIRNR017190"/>
    </source>
</evidence>
<dbReference type="CDD" id="cd21151">
    <property type="entry name" value="PUA_Nip7-like"/>
    <property type="match status" value="1"/>
</dbReference>
<dbReference type="FunFam" id="2.30.130.10:FF:000002">
    <property type="entry name" value="60S ribosome subunit biogenesis protein NIP7 homolog"/>
    <property type="match status" value="1"/>
</dbReference>
<dbReference type="OrthoDB" id="27490at2759"/>
<dbReference type="WBParaSite" id="ECPE_0001788801-mRNA-1">
    <property type="protein sequence ID" value="ECPE_0001788801-mRNA-1"/>
    <property type="gene ID" value="ECPE_0001788801"/>
</dbReference>
<dbReference type="SMART" id="SM00359">
    <property type="entry name" value="PUA"/>
    <property type="match status" value="1"/>
</dbReference>
<dbReference type="InterPro" id="IPR036974">
    <property type="entry name" value="PUA_sf"/>
</dbReference>
<dbReference type="InterPro" id="IPR005155">
    <property type="entry name" value="UPF0113_PUA"/>
</dbReference>
<dbReference type="InterPro" id="IPR002478">
    <property type="entry name" value="PUA"/>
</dbReference>
<dbReference type="Pfam" id="PF17833">
    <property type="entry name" value="pre-PUA_NIP7"/>
    <property type="match status" value="1"/>
</dbReference>
<evidence type="ECO:0000259" key="9">
    <source>
        <dbReference type="SMART" id="SM00359"/>
    </source>
</evidence>
<evidence type="ECO:0000256" key="3">
    <source>
        <dbReference type="ARBA" id="ARBA00009895"/>
    </source>
</evidence>
<evidence type="ECO:0000256" key="6">
    <source>
        <dbReference type="ARBA" id="ARBA00022884"/>
    </source>
</evidence>
<evidence type="ECO:0000256" key="2">
    <source>
        <dbReference type="ARBA" id="ARBA00004604"/>
    </source>
</evidence>
<dbReference type="CDD" id="cd21146">
    <property type="entry name" value="Nip7_N_euk"/>
    <property type="match status" value="1"/>
</dbReference>
<comment type="subcellular location">
    <subcellularLocation>
        <location evidence="2">Nucleus</location>
        <location evidence="2">Nucleolus</location>
    </subcellularLocation>
</comment>
<evidence type="ECO:0000313" key="11">
    <source>
        <dbReference type="Proteomes" id="UP000272942"/>
    </source>
</evidence>
<dbReference type="PANTHER" id="PTHR23415">
    <property type="entry name" value="CYCLIN-DEPENDENT KINASES REGULATORY SUBUNIT/60S RIBOSOME SUBUNIT BIOGENESIS PROTEIN NIP7"/>
    <property type="match status" value="1"/>
</dbReference>
<keyword evidence="6 8" id="KW-0694">RNA-binding</keyword>
<comment type="function">
    <text evidence="1 8">Required for proper 34S pre-rRNA processing and 60S ribosome subunit assembly.</text>
</comment>
<dbReference type="SUPFAM" id="SSF88802">
    <property type="entry name" value="Pre-PUA domain"/>
    <property type="match status" value="1"/>
</dbReference>
<protein>
    <recommendedName>
        <fullName evidence="4 8">60S ribosome subunit biogenesis protein NIP7 homolog</fullName>
    </recommendedName>
</protein>
<dbReference type="PROSITE" id="PS50890">
    <property type="entry name" value="PUA"/>
    <property type="match status" value="1"/>
</dbReference>
<evidence type="ECO:0000313" key="12">
    <source>
        <dbReference type="WBParaSite" id="ECPE_0001788801-mRNA-1"/>
    </source>
</evidence>
<evidence type="ECO:0000256" key="7">
    <source>
        <dbReference type="ARBA" id="ARBA00023242"/>
    </source>
</evidence>
<dbReference type="FunFam" id="3.10.450.220:FF:000001">
    <property type="entry name" value="60S ribosome subunit biogenesis protein NIP7 homolog"/>
    <property type="match status" value="1"/>
</dbReference>
<dbReference type="Proteomes" id="UP000272942">
    <property type="component" value="Unassembled WGS sequence"/>
</dbReference>
<sequence length="179" mass="20366">MRPLKDAELQKVTEKLCKYIKDVSVLLDRDDEKYCFMLHRDRVFYSRTSLAKHAATITKKHIVSFGTCIGRFSKSGQFKIHITALDYLAPYAKYRVWLKPPAEQQFLYGQHVLKSGLARISEDTPQYAGVVVMNMNDVPIGFGATAKSTLQSKNTDPMTIVVFHQADVGEYIRSEDTLL</sequence>
<dbReference type="SUPFAM" id="SSF88697">
    <property type="entry name" value="PUA domain-like"/>
    <property type="match status" value="1"/>
</dbReference>
<keyword evidence="11" id="KW-1185">Reference proteome</keyword>
<dbReference type="AlphaFoldDB" id="A0A183BF58"/>
<dbReference type="Gene3D" id="2.30.130.10">
    <property type="entry name" value="PUA domain"/>
    <property type="match status" value="1"/>
</dbReference>
<evidence type="ECO:0000313" key="10">
    <source>
        <dbReference type="EMBL" id="VDP95164.1"/>
    </source>
</evidence>
<comment type="similarity">
    <text evidence="3 8">Belongs to the NIP7 family.</text>
</comment>
<dbReference type="GO" id="GO:0005730">
    <property type="term" value="C:nucleolus"/>
    <property type="evidence" value="ECO:0007669"/>
    <property type="project" value="UniProtKB-SubCell"/>
</dbReference>
<accession>A0A183BF58</accession>
<dbReference type="GO" id="GO:0003723">
    <property type="term" value="F:RNA binding"/>
    <property type="evidence" value="ECO:0007669"/>
    <property type="project" value="UniProtKB-KW"/>
</dbReference>
<dbReference type="InterPro" id="IPR055359">
    <property type="entry name" value="Nip7_N_euk"/>
</dbReference>
<dbReference type="GO" id="GO:0042255">
    <property type="term" value="P:ribosome assembly"/>
    <property type="evidence" value="ECO:0007669"/>
    <property type="project" value="InterPro"/>
</dbReference>
<keyword evidence="5 8" id="KW-0690">Ribosome biogenesis</keyword>
<dbReference type="InterPro" id="IPR040598">
    <property type="entry name" value="NIP7_N"/>
</dbReference>
<dbReference type="Pfam" id="PF03657">
    <property type="entry name" value="UPF0113"/>
    <property type="match status" value="1"/>
</dbReference>
<keyword evidence="7 8" id="KW-0539">Nucleus</keyword>
<evidence type="ECO:0000256" key="5">
    <source>
        <dbReference type="ARBA" id="ARBA00022517"/>
    </source>
</evidence>
<evidence type="ECO:0000256" key="4">
    <source>
        <dbReference type="ARBA" id="ARBA00018162"/>
    </source>
</evidence>
<organism evidence="12">
    <name type="scientific">Echinostoma caproni</name>
    <dbReference type="NCBI Taxonomy" id="27848"/>
    <lineage>
        <taxon>Eukaryota</taxon>
        <taxon>Metazoa</taxon>
        <taxon>Spiralia</taxon>
        <taxon>Lophotrochozoa</taxon>
        <taxon>Platyhelminthes</taxon>
        <taxon>Trematoda</taxon>
        <taxon>Digenea</taxon>
        <taxon>Plagiorchiida</taxon>
        <taxon>Echinostomata</taxon>
        <taxon>Echinostomatoidea</taxon>
        <taxon>Echinostomatidae</taxon>
        <taxon>Echinostoma</taxon>
    </lineage>
</organism>
<evidence type="ECO:0000256" key="1">
    <source>
        <dbReference type="ARBA" id="ARBA00004087"/>
    </source>
</evidence>
<name>A0A183BF58_9TREM</name>